<organism evidence="9 10">
    <name type="scientific">Monosiga brevicollis</name>
    <name type="common">Choanoflagellate</name>
    <dbReference type="NCBI Taxonomy" id="81824"/>
    <lineage>
        <taxon>Eukaryota</taxon>
        <taxon>Choanoflagellata</taxon>
        <taxon>Craspedida</taxon>
        <taxon>Salpingoecidae</taxon>
        <taxon>Monosiga</taxon>
    </lineage>
</organism>
<name>A9UYW1_MONBE</name>
<dbReference type="GeneID" id="5890923"/>
<dbReference type="EMBL" id="CH991550">
    <property type="protein sequence ID" value="EDQ89530.1"/>
    <property type="molecule type" value="Genomic_DNA"/>
</dbReference>
<dbReference type="Pfam" id="PF02897">
    <property type="entry name" value="Peptidase_S9_N"/>
    <property type="match status" value="1"/>
</dbReference>
<dbReference type="OMA" id="HRSTIIL"/>
<dbReference type="GO" id="GO:0005794">
    <property type="term" value="C:Golgi apparatus"/>
    <property type="evidence" value="ECO:0000318"/>
    <property type="project" value="GO_Central"/>
</dbReference>
<evidence type="ECO:0000256" key="5">
    <source>
        <dbReference type="ARBA" id="ARBA00045448"/>
    </source>
</evidence>
<comment type="similarity">
    <text evidence="1 6">Belongs to the peptidase S9A family.</text>
</comment>
<dbReference type="GO" id="GO:0006508">
    <property type="term" value="P:proteolysis"/>
    <property type="evidence" value="ECO:0007669"/>
    <property type="project" value="UniProtKB-KW"/>
</dbReference>
<reference evidence="9 10" key="1">
    <citation type="journal article" date="2008" name="Nature">
        <title>The genome of the choanoflagellate Monosiga brevicollis and the origin of metazoans.</title>
        <authorList>
            <consortium name="JGI Sequencing"/>
            <person name="King N."/>
            <person name="Westbrook M.J."/>
            <person name="Young S.L."/>
            <person name="Kuo A."/>
            <person name="Abedin M."/>
            <person name="Chapman J."/>
            <person name="Fairclough S."/>
            <person name="Hellsten U."/>
            <person name="Isogai Y."/>
            <person name="Letunic I."/>
            <person name="Marr M."/>
            <person name="Pincus D."/>
            <person name="Putnam N."/>
            <person name="Rokas A."/>
            <person name="Wright K.J."/>
            <person name="Zuzow R."/>
            <person name="Dirks W."/>
            <person name="Good M."/>
            <person name="Goodstein D."/>
            <person name="Lemons D."/>
            <person name="Li W."/>
            <person name="Lyons J.B."/>
            <person name="Morris A."/>
            <person name="Nichols S."/>
            <person name="Richter D.J."/>
            <person name="Salamov A."/>
            <person name="Bork P."/>
            <person name="Lim W.A."/>
            <person name="Manning G."/>
            <person name="Miller W.T."/>
            <person name="McGinnis W."/>
            <person name="Shapiro H."/>
            <person name="Tjian R."/>
            <person name="Grigoriev I.V."/>
            <person name="Rokhsar D."/>
        </authorList>
    </citation>
    <scope>NUCLEOTIDE SEQUENCE [LARGE SCALE GENOMIC DNA]</scope>
    <source>
        <strain evidence="10">MX1 / ATCC 50154</strain>
    </source>
</reference>
<dbReference type="InterPro" id="IPR002470">
    <property type="entry name" value="Peptidase_S9A"/>
</dbReference>
<evidence type="ECO:0000259" key="7">
    <source>
        <dbReference type="Pfam" id="PF00326"/>
    </source>
</evidence>
<proteinExistence type="inferred from homology"/>
<evidence type="ECO:0000256" key="4">
    <source>
        <dbReference type="ARBA" id="ARBA00022825"/>
    </source>
</evidence>
<dbReference type="ESTHER" id="monbe-a9uyw1">
    <property type="family name" value="S9N_PREPL_Peptidase_S9"/>
</dbReference>
<keyword evidence="4 6" id="KW-0720">Serine protease</keyword>
<dbReference type="Pfam" id="PF00326">
    <property type="entry name" value="Peptidase_S9"/>
    <property type="match status" value="1"/>
</dbReference>
<accession>A9UYW1</accession>
<evidence type="ECO:0000259" key="8">
    <source>
        <dbReference type="Pfam" id="PF02897"/>
    </source>
</evidence>
<dbReference type="InterPro" id="IPR051543">
    <property type="entry name" value="Serine_Peptidase_S9A"/>
</dbReference>
<dbReference type="Gene3D" id="3.40.50.1820">
    <property type="entry name" value="alpha/beta hydrolase"/>
    <property type="match status" value="1"/>
</dbReference>
<dbReference type="Proteomes" id="UP000001357">
    <property type="component" value="Unassembled WGS sequence"/>
</dbReference>
<feature type="domain" description="Peptidase S9A N-terminal" evidence="8">
    <location>
        <begin position="188"/>
        <end position="338"/>
    </location>
</feature>
<dbReference type="GO" id="GO:0004252">
    <property type="term" value="F:serine-type endopeptidase activity"/>
    <property type="evidence" value="ECO:0007669"/>
    <property type="project" value="UniProtKB-UniRule"/>
</dbReference>
<keyword evidence="3 6" id="KW-0378">Hydrolase</keyword>
<dbReference type="PRINTS" id="PR00862">
    <property type="entry name" value="PROLIGOPTASE"/>
</dbReference>
<evidence type="ECO:0000256" key="3">
    <source>
        <dbReference type="ARBA" id="ARBA00022801"/>
    </source>
</evidence>
<comment type="function">
    <text evidence="5">Serine peptidase whose precise substrate specificity remains unclear. Does not cleave peptides after a arginine or lysine residue. Regulates trans-Golgi network morphology and sorting by regulating the membrane binding of the AP-1 complex. May play a role in the regulation of synaptic vesicle exocytosis.</text>
</comment>
<dbReference type="InterPro" id="IPR029058">
    <property type="entry name" value="AB_hydrolase_fold"/>
</dbReference>
<evidence type="ECO:0000256" key="6">
    <source>
        <dbReference type="RuleBase" id="RU368024"/>
    </source>
</evidence>
<gene>
    <name evidence="9" type="ORF">MONBRDRAFT_25261</name>
</gene>
<sequence>MSDTQSLQQQLEREINFRMSHEPFPRPIRIDPYYYYTTIGQRGQLMHMRKPVDTPFAEGQVVLDTAQFTDLTKSNCLPGRLLICENHRRFGVMAEHPQLETCDLYIFDLEPPSPAAPTNTTTKSTLEGFFGVANEEKLHLVAKVPNIVNAEFNADATAVLYTQHDERFRPYVLRQRNLPALDAPAHSIVGRVVEDALLLTENDDRNFVDIGKTKDNKFFTINVNNKRASKVSLLPTRSGASFDELAEVTPPGPCHYFVEHAHGQLYIITDWQAPNYCVMTTQGPAEPWLPFVEHNPRIKIDDAEIFSSCLVLYESTEASPQISIVSLQDGSRRTKTLPEPFHLGNLEPTINAVFASKNLNFNTSDPLHQRIDWQLNLATCELNQLEQHDTQDVAGFVASQYEVTRLWAPTSDNLSVPITIVGRRDQPLSQPAPTLALVYGAYGHNLERRYNPTWVSLLQRGFRLAYCHVRGGGELGTAWHEGGMGLHKRNTFLDLEACLSYLVNEGITTTEQLALRGASAGGLAAAHIVVRRPDMIRACVLSVPFVDVLTTMLDSTLPLTRHEYDEWGNPELDREAFANIRGYCPYHNIADGHFPSCYIVGCLHDSRVKYWQPAKFAAKVRCFVHVPVI</sequence>
<evidence type="ECO:0000256" key="2">
    <source>
        <dbReference type="ARBA" id="ARBA00022670"/>
    </source>
</evidence>
<dbReference type="MEROPS" id="S09.015"/>
<dbReference type="InterPro" id="IPR023302">
    <property type="entry name" value="Pept_S9A_N"/>
</dbReference>
<dbReference type="AlphaFoldDB" id="A9UYW1"/>
<feature type="domain" description="Peptidase S9 prolyl oligopeptidase catalytic" evidence="7">
    <location>
        <begin position="456"/>
        <end position="620"/>
    </location>
</feature>
<evidence type="ECO:0000256" key="1">
    <source>
        <dbReference type="ARBA" id="ARBA00005228"/>
    </source>
</evidence>
<evidence type="ECO:0000313" key="10">
    <source>
        <dbReference type="Proteomes" id="UP000001357"/>
    </source>
</evidence>
<keyword evidence="2 6" id="KW-0645">Protease</keyword>
<evidence type="ECO:0000313" key="9">
    <source>
        <dbReference type="EMBL" id="EDQ89530.1"/>
    </source>
</evidence>
<dbReference type="RefSeq" id="XP_001745559.1">
    <property type="nucleotide sequence ID" value="XM_001745507.1"/>
</dbReference>
<dbReference type="PANTHER" id="PTHR11757:SF19">
    <property type="entry name" value="PROLYL ENDOPEPTIDASE-LIKE"/>
    <property type="match status" value="1"/>
</dbReference>
<protein>
    <recommendedName>
        <fullName evidence="6">Prolyl endopeptidase</fullName>
        <ecNumber evidence="6">3.4.21.-</ecNumber>
    </recommendedName>
</protein>
<dbReference type="FunCoup" id="A9UYW1">
    <property type="interactions" value="509"/>
</dbReference>
<keyword evidence="10" id="KW-1185">Reference proteome</keyword>
<dbReference type="Gene3D" id="2.130.10.120">
    <property type="entry name" value="Prolyl oligopeptidase, N-terminal domain"/>
    <property type="match status" value="1"/>
</dbReference>
<dbReference type="GO" id="GO:0005856">
    <property type="term" value="C:cytoskeleton"/>
    <property type="evidence" value="ECO:0000318"/>
    <property type="project" value="GO_Central"/>
</dbReference>
<dbReference type="SUPFAM" id="SSF50993">
    <property type="entry name" value="Peptidase/esterase 'gauge' domain"/>
    <property type="match status" value="1"/>
</dbReference>
<dbReference type="SUPFAM" id="SSF53474">
    <property type="entry name" value="alpha/beta-Hydrolases"/>
    <property type="match status" value="1"/>
</dbReference>
<dbReference type="InParanoid" id="A9UYW1"/>
<dbReference type="InterPro" id="IPR001375">
    <property type="entry name" value="Peptidase_S9_cat"/>
</dbReference>
<dbReference type="PANTHER" id="PTHR11757">
    <property type="entry name" value="PROTEASE FAMILY S9A OLIGOPEPTIDASE"/>
    <property type="match status" value="1"/>
</dbReference>
<dbReference type="EC" id="3.4.21.-" evidence="6"/>
<dbReference type="eggNOG" id="KOG2237">
    <property type="taxonomic scope" value="Eukaryota"/>
</dbReference>
<dbReference type="KEGG" id="mbr:MONBRDRAFT_25261"/>